<gene>
    <name evidence="1" type="ORF">GA0070613_1314</name>
</gene>
<dbReference type="EMBL" id="LT607754">
    <property type="protein sequence ID" value="SCG45219.1"/>
    <property type="molecule type" value="Genomic_DNA"/>
</dbReference>
<dbReference type="Proteomes" id="UP000198221">
    <property type="component" value="Chromosome I"/>
</dbReference>
<evidence type="ECO:0000313" key="2">
    <source>
        <dbReference type="Proteomes" id="UP000198221"/>
    </source>
</evidence>
<dbReference type="AlphaFoldDB" id="A0A1C5HGL4"/>
<evidence type="ECO:0000313" key="1">
    <source>
        <dbReference type="EMBL" id="SCG45219.1"/>
    </source>
</evidence>
<protein>
    <submittedName>
        <fullName evidence="1">Uncharacterized protein</fullName>
    </submittedName>
</protein>
<organism evidence="1 2">
    <name type="scientific">Micromonospora inositola</name>
    <dbReference type="NCBI Taxonomy" id="47865"/>
    <lineage>
        <taxon>Bacteria</taxon>
        <taxon>Bacillati</taxon>
        <taxon>Actinomycetota</taxon>
        <taxon>Actinomycetes</taxon>
        <taxon>Micromonosporales</taxon>
        <taxon>Micromonosporaceae</taxon>
        <taxon>Micromonospora</taxon>
    </lineage>
</organism>
<proteinExistence type="predicted"/>
<reference evidence="2" key="1">
    <citation type="submission" date="2016-06" db="EMBL/GenBank/DDBJ databases">
        <authorList>
            <person name="Varghese N."/>
            <person name="Submissions Spin"/>
        </authorList>
    </citation>
    <scope>NUCLEOTIDE SEQUENCE [LARGE SCALE GENOMIC DNA]</scope>
    <source>
        <strain evidence="2">DSM 43819</strain>
    </source>
</reference>
<keyword evidence="2" id="KW-1185">Reference proteome</keyword>
<sequence length="41" mass="4276">MVQTWCLAAGLAVERAPAADPAPRVALLASLIDEVARADRS</sequence>
<accession>A0A1C5HGL4</accession>
<name>A0A1C5HGL4_9ACTN</name>